<keyword evidence="8" id="KW-1185">Reference proteome</keyword>
<comment type="caution">
    <text evidence="7">The sequence shown here is derived from an EMBL/GenBank/DDBJ whole genome shotgun (WGS) entry which is preliminary data.</text>
</comment>
<proteinExistence type="predicted"/>
<evidence type="ECO:0000313" key="8">
    <source>
        <dbReference type="Proteomes" id="UP001603013"/>
    </source>
</evidence>
<name>A0ABW6YI94_9ACTN</name>
<keyword evidence="3" id="KW-0808">Transferase</keyword>
<gene>
    <name evidence="7" type="ORF">ACF05T_26120</name>
</gene>
<accession>A0ABW6YI94</accession>
<evidence type="ECO:0000256" key="3">
    <source>
        <dbReference type="ARBA" id="ARBA00022679"/>
    </source>
</evidence>
<dbReference type="Gene3D" id="3.40.640.10">
    <property type="entry name" value="Type I PLP-dependent aspartate aminotransferase-like (Major domain)"/>
    <property type="match status" value="1"/>
</dbReference>
<reference evidence="7 8" key="1">
    <citation type="submission" date="2024-10" db="EMBL/GenBank/DDBJ databases">
        <title>The Natural Products Discovery Center: Release of the First 8490 Sequenced Strains for Exploring Actinobacteria Biosynthetic Diversity.</title>
        <authorList>
            <person name="Kalkreuter E."/>
            <person name="Kautsar S.A."/>
            <person name="Yang D."/>
            <person name="Bader C.D."/>
            <person name="Teijaro C.N."/>
            <person name="Fluegel L."/>
            <person name="Davis C.M."/>
            <person name="Simpson J.R."/>
            <person name="Lauterbach L."/>
            <person name="Steele A.D."/>
            <person name="Gui C."/>
            <person name="Meng S."/>
            <person name="Li G."/>
            <person name="Viehrig K."/>
            <person name="Ye F."/>
            <person name="Su P."/>
            <person name="Kiefer A.F."/>
            <person name="Nichols A."/>
            <person name="Cepeda A.J."/>
            <person name="Yan W."/>
            <person name="Fan B."/>
            <person name="Jiang Y."/>
            <person name="Adhikari A."/>
            <person name="Zheng C.-J."/>
            <person name="Schuster L."/>
            <person name="Cowan T.M."/>
            <person name="Smanski M.J."/>
            <person name="Chevrette M.G."/>
            <person name="De Carvalho L.P.S."/>
            <person name="Shen B."/>
        </authorList>
    </citation>
    <scope>NUCLEOTIDE SEQUENCE [LARGE SCALE GENOMIC DNA]</scope>
    <source>
        <strain evidence="7 8">NPDC015755</strain>
    </source>
</reference>
<sequence>MKIIRALELEGKSPYFRALQTGNSPRIDMDGRPRMMLGSNNYLGLADHPLVVEGARKALERFGTGSTGSRLLNGTIDLHLELEAEIADWYGTEAAIVFTTGHQSNLGTVGALAGRGDVIVADSDAHASLHDAARFTDAQSVRFRHNDIDNLAEKLTAAAKRGRPTMVTVDGVYSMEGDLAPIDRIAEVCLEHNALLLVDEAHSVGVFGPDLTGVTELYGKADTTPLRTGTFSKSIASTGGFAVGSHDLIDAIRTNGRAFLFTAAGVPAAIGGALAAVRLIRSAEGRERAERCLANARFLRDSLASLGVPLIGPAIGPDGAETVTPIVPVIVGESLRAFAKWHELYEHGVFAALAHYPAVPLDRALLRLAVTAEHTFADLEEAATSIHTVLEPAVERRLVA</sequence>
<comment type="cofactor">
    <cofactor evidence="1">
        <name>pyridoxal 5'-phosphate</name>
        <dbReference type="ChEBI" id="CHEBI:597326"/>
    </cofactor>
</comment>
<dbReference type="InterPro" id="IPR015422">
    <property type="entry name" value="PyrdxlP-dep_Trfase_small"/>
</dbReference>
<feature type="domain" description="Aminotransferase class I/classII large" evidence="6">
    <location>
        <begin position="35"/>
        <end position="386"/>
    </location>
</feature>
<keyword evidence="5" id="KW-0472">Membrane</keyword>
<dbReference type="Gene3D" id="3.90.1150.10">
    <property type="entry name" value="Aspartate Aminotransferase, domain 1"/>
    <property type="match status" value="1"/>
</dbReference>
<dbReference type="SUPFAM" id="SSF53383">
    <property type="entry name" value="PLP-dependent transferases"/>
    <property type="match status" value="1"/>
</dbReference>
<dbReference type="Proteomes" id="UP001603013">
    <property type="component" value="Unassembled WGS sequence"/>
</dbReference>
<dbReference type="EC" id="2.3.1.47" evidence="2"/>
<keyword evidence="5" id="KW-0812">Transmembrane</keyword>
<dbReference type="Pfam" id="PF00155">
    <property type="entry name" value="Aminotran_1_2"/>
    <property type="match status" value="1"/>
</dbReference>
<dbReference type="PANTHER" id="PTHR13693">
    <property type="entry name" value="CLASS II AMINOTRANSFERASE/8-AMINO-7-OXONONANOATE SYNTHASE"/>
    <property type="match status" value="1"/>
</dbReference>
<protein>
    <recommendedName>
        <fullName evidence="2">8-amino-7-oxononanoate synthase</fullName>
        <ecNumber evidence="2">2.3.1.47</ecNumber>
    </recommendedName>
</protein>
<dbReference type="RefSeq" id="WP_391936501.1">
    <property type="nucleotide sequence ID" value="NZ_JBIBSM010000016.1"/>
</dbReference>
<dbReference type="EMBL" id="JBIBSM010000016">
    <property type="protein sequence ID" value="MFF8279556.1"/>
    <property type="molecule type" value="Genomic_DNA"/>
</dbReference>
<evidence type="ECO:0000256" key="2">
    <source>
        <dbReference type="ARBA" id="ARBA00013187"/>
    </source>
</evidence>
<evidence type="ECO:0000313" key="7">
    <source>
        <dbReference type="EMBL" id="MFF8279556.1"/>
    </source>
</evidence>
<evidence type="ECO:0000256" key="5">
    <source>
        <dbReference type="SAM" id="Phobius"/>
    </source>
</evidence>
<dbReference type="GO" id="GO:0008483">
    <property type="term" value="F:transaminase activity"/>
    <property type="evidence" value="ECO:0007669"/>
    <property type="project" value="UniProtKB-KW"/>
</dbReference>
<dbReference type="InterPro" id="IPR004839">
    <property type="entry name" value="Aminotransferase_I/II_large"/>
</dbReference>
<evidence type="ECO:0000256" key="4">
    <source>
        <dbReference type="ARBA" id="ARBA00047715"/>
    </source>
</evidence>
<dbReference type="InterPro" id="IPR015424">
    <property type="entry name" value="PyrdxlP-dep_Trfase"/>
</dbReference>
<comment type="catalytic activity">
    <reaction evidence="4">
        <text>6-carboxyhexanoyl-[ACP] + L-alanine + H(+) = (8S)-8-amino-7-oxononanoate + holo-[ACP] + CO2</text>
        <dbReference type="Rhea" id="RHEA:42288"/>
        <dbReference type="Rhea" id="RHEA-COMP:9685"/>
        <dbReference type="Rhea" id="RHEA-COMP:9955"/>
        <dbReference type="ChEBI" id="CHEBI:15378"/>
        <dbReference type="ChEBI" id="CHEBI:16526"/>
        <dbReference type="ChEBI" id="CHEBI:57972"/>
        <dbReference type="ChEBI" id="CHEBI:64479"/>
        <dbReference type="ChEBI" id="CHEBI:78846"/>
        <dbReference type="ChEBI" id="CHEBI:149468"/>
        <dbReference type="EC" id="2.3.1.47"/>
    </reaction>
</comment>
<evidence type="ECO:0000256" key="1">
    <source>
        <dbReference type="ARBA" id="ARBA00001933"/>
    </source>
</evidence>
<evidence type="ECO:0000259" key="6">
    <source>
        <dbReference type="Pfam" id="PF00155"/>
    </source>
</evidence>
<keyword evidence="7" id="KW-0032">Aminotransferase</keyword>
<feature type="transmembrane region" description="Helical" evidence="5">
    <location>
        <begin position="258"/>
        <end position="280"/>
    </location>
</feature>
<dbReference type="InterPro" id="IPR015421">
    <property type="entry name" value="PyrdxlP-dep_Trfase_major"/>
</dbReference>
<organism evidence="7 8">
    <name type="scientific">Streptomyces lateritius</name>
    <dbReference type="NCBI Taxonomy" id="67313"/>
    <lineage>
        <taxon>Bacteria</taxon>
        <taxon>Bacillati</taxon>
        <taxon>Actinomycetota</taxon>
        <taxon>Actinomycetes</taxon>
        <taxon>Kitasatosporales</taxon>
        <taxon>Streptomycetaceae</taxon>
        <taxon>Streptomyces</taxon>
    </lineage>
</organism>
<dbReference type="InterPro" id="IPR050087">
    <property type="entry name" value="AON_synthase_class-II"/>
</dbReference>
<dbReference type="PANTHER" id="PTHR13693:SF3">
    <property type="entry name" value="LD36009P"/>
    <property type="match status" value="1"/>
</dbReference>
<keyword evidence="5" id="KW-1133">Transmembrane helix</keyword>